<accession>A0A8D9B966</accession>
<reference evidence="1" key="1">
    <citation type="submission" date="2021-05" db="EMBL/GenBank/DDBJ databases">
        <authorList>
            <person name="Alioto T."/>
            <person name="Alioto T."/>
            <person name="Gomez Garrido J."/>
        </authorList>
    </citation>
    <scope>NUCLEOTIDE SEQUENCE</scope>
</reference>
<dbReference type="AlphaFoldDB" id="A0A8D9B966"/>
<proteinExistence type="predicted"/>
<dbReference type="EMBL" id="HBUF01611943">
    <property type="protein sequence ID" value="CAG6778929.1"/>
    <property type="molecule type" value="Transcribed_RNA"/>
</dbReference>
<name>A0A8D9B966_9HEMI</name>
<sequence>MTITKEIVTNNMVVRRMKNNMTTIKRAGNMKATVVSGKPAMIEIEVIEPTTKQQDILGRVTTILEVELQTRNGEAKTTSVVEAIDTVAGSMEEKTLEATGIQAEGMTGTRTVGIVRMTLK</sequence>
<protein>
    <submittedName>
        <fullName evidence="1">Uncharacterized protein</fullName>
    </submittedName>
</protein>
<evidence type="ECO:0000313" key="1">
    <source>
        <dbReference type="EMBL" id="CAG6778929.1"/>
    </source>
</evidence>
<organism evidence="1">
    <name type="scientific">Cacopsylla melanoneura</name>
    <dbReference type="NCBI Taxonomy" id="428564"/>
    <lineage>
        <taxon>Eukaryota</taxon>
        <taxon>Metazoa</taxon>
        <taxon>Ecdysozoa</taxon>
        <taxon>Arthropoda</taxon>
        <taxon>Hexapoda</taxon>
        <taxon>Insecta</taxon>
        <taxon>Pterygota</taxon>
        <taxon>Neoptera</taxon>
        <taxon>Paraneoptera</taxon>
        <taxon>Hemiptera</taxon>
        <taxon>Sternorrhyncha</taxon>
        <taxon>Psylloidea</taxon>
        <taxon>Psyllidae</taxon>
        <taxon>Psyllinae</taxon>
        <taxon>Cacopsylla</taxon>
    </lineage>
</organism>